<dbReference type="Pfam" id="PF01471">
    <property type="entry name" value="PG_binding_1"/>
    <property type="match status" value="1"/>
</dbReference>
<dbReference type="Gene3D" id="2.30.42.10">
    <property type="match status" value="1"/>
</dbReference>
<dbReference type="Pfam" id="PF22694">
    <property type="entry name" value="CtpB_N-like"/>
    <property type="match status" value="1"/>
</dbReference>
<keyword evidence="9" id="KW-1185">Reference proteome</keyword>
<dbReference type="Pfam" id="PF03572">
    <property type="entry name" value="Peptidase_S41"/>
    <property type="match status" value="1"/>
</dbReference>
<dbReference type="Gene3D" id="3.90.226.10">
    <property type="entry name" value="2-enoyl-CoA Hydratase, Chain A, domain 1"/>
    <property type="match status" value="1"/>
</dbReference>
<keyword evidence="6" id="KW-0812">Transmembrane</keyword>
<proteinExistence type="inferred from homology"/>
<keyword evidence="6" id="KW-0472">Membrane</keyword>
<dbReference type="NCBIfam" id="TIGR00225">
    <property type="entry name" value="prc"/>
    <property type="match status" value="1"/>
</dbReference>
<comment type="caution">
    <text evidence="8">The sequence shown here is derived from an EMBL/GenBank/DDBJ whole genome shotgun (WGS) entry which is preliminary data.</text>
</comment>
<gene>
    <name evidence="8" type="ORF">QJS35_06205</name>
</gene>
<dbReference type="InterPro" id="IPR055210">
    <property type="entry name" value="CtpA/B_N"/>
</dbReference>
<evidence type="ECO:0000313" key="9">
    <source>
        <dbReference type="Proteomes" id="UP001493487"/>
    </source>
</evidence>
<keyword evidence="3 5" id="KW-0378">Hydrolase</keyword>
<dbReference type="SMART" id="SM00228">
    <property type="entry name" value="PDZ"/>
    <property type="match status" value="1"/>
</dbReference>
<keyword evidence="6" id="KW-1133">Transmembrane helix</keyword>
<feature type="domain" description="PDZ" evidence="7">
    <location>
        <begin position="113"/>
        <end position="173"/>
    </location>
</feature>
<dbReference type="Gene3D" id="3.30.750.44">
    <property type="match status" value="1"/>
</dbReference>
<sequence length="495" mass="53777">MWFRGRTVVAMIVLTAIAAGMVTYIFLELPSWGYLTPNTQRGVASPNSSDGLQQGELDKMNKALSLIEQRYLLSTDRSRLLDGAIQGMVESLHDPYSVYKSEEEAEKFNDTLQGAFTGIGANLRVDHGAIVVEEPIRGSPAEKAGLKPMDILLSVNGESLQGLTLSEAVSKIRGPKGTKAKLRIQRSGSSEPLDLELVRDRIDLETVHAEVDSDGIGHLRINQFNEDTSVQVANALRTMEISGLKALVIDVRDNPGGLLKSVVEIADQLLEKGKPIVQSESRDGNRKVDYANNGAKADMRFPIVVLMNKGSASSAEILAGALKQSANAVLVGETTYGKGTVQVPFNDILGDGSIVKLTVNKWLLPDGTWVHEKGIAPDVAVAQPEYFLASRLPRDLILKYDSTGEAVKNLQNILAGVGFPADRNDGYFSQATKTALEAFQTRESLPITGEVDAATAQRLEEVLYVNLQNPDNDKQWQVALDKAKELLASELLARE</sequence>
<dbReference type="Pfam" id="PF17820">
    <property type="entry name" value="PDZ_6"/>
    <property type="match status" value="1"/>
</dbReference>
<accession>A0ABV1KQC4</accession>
<evidence type="ECO:0000256" key="4">
    <source>
        <dbReference type="ARBA" id="ARBA00022825"/>
    </source>
</evidence>
<dbReference type="InterPro" id="IPR029045">
    <property type="entry name" value="ClpP/crotonase-like_dom_sf"/>
</dbReference>
<dbReference type="SMART" id="SM00245">
    <property type="entry name" value="TSPc"/>
    <property type="match status" value="1"/>
</dbReference>
<dbReference type="InterPro" id="IPR036366">
    <property type="entry name" value="PGBDSf"/>
</dbReference>
<dbReference type="Gene3D" id="1.10.101.10">
    <property type="entry name" value="PGBD-like superfamily/PGBD"/>
    <property type="match status" value="1"/>
</dbReference>
<evidence type="ECO:0000256" key="1">
    <source>
        <dbReference type="ARBA" id="ARBA00009179"/>
    </source>
</evidence>
<organism evidence="8 9">
    <name type="scientific">Cohnella silvisoli</name>
    <dbReference type="NCBI Taxonomy" id="2873699"/>
    <lineage>
        <taxon>Bacteria</taxon>
        <taxon>Bacillati</taxon>
        <taxon>Bacillota</taxon>
        <taxon>Bacilli</taxon>
        <taxon>Bacillales</taxon>
        <taxon>Paenibacillaceae</taxon>
        <taxon>Cohnella</taxon>
    </lineage>
</organism>
<comment type="similarity">
    <text evidence="1 5">Belongs to the peptidase S41A family.</text>
</comment>
<name>A0ABV1KQC4_9BACL</name>
<dbReference type="PROSITE" id="PS50106">
    <property type="entry name" value="PDZ"/>
    <property type="match status" value="1"/>
</dbReference>
<keyword evidence="2 5" id="KW-0645">Protease</keyword>
<dbReference type="CDD" id="cd07560">
    <property type="entry name" value="Peptidase_S41_CPP"/>
    <property type="match status" value="1"/>
</dbReference>
<dbReference type="PANTHER" id="PTHR32060">
    <property type="entry name" value="TAIL-SPECIFIC PROTEASE"/>
    <property type="match status" value="1"/>
</dbReference>
<dbReference type="InterPro" id="IPR002477">
    <property type="entry name" value="Peptidoglycan-bd-like"/>
</dbReference>
<dbReference type="InterPro" id="IPR041489">
    <property type="entry name" value="PDZ_6"/>
</dbReference>
<protein>
    <submittedName>
        <fullName evidence="8">S41 family peptidase</fullName>
    </submittedName>
</protein>
<dbReference type="InterPro" id="IPR004447">
    <property type="entry name" value="Peptidase_S41A"/>
</dbReference>
<dbReference type="InterPro" id="IPR036034">
    <property type="entry name" value="PDZ_sf"/>
</dbReference>
<dbReference type="EMBL" id="JASKHM010000003">
    <property type="protein sequence ID" value="MEQ4481982.1"/>
    <property type="molecule type" value="Genomic_DNA"/>
</dbReference>
<evidence type="ECO:0000256" key="5">
    <source>
        <dbReference type="RuleBase" id="RU004404"/>
    </source>
</evidence>
<dbReference type="InterPro" id="IPR036365">
    <property type="entry name" value="PGBD-like_sf"/>
</dbReference>
<evidence type="ECO:0000259" key="7">
    <source>
        <dbReference type="PROSITE" id="PS50106"/>
    </source>
</evidence>
<evidence type="ECO:0000256" key="6">
    <source>
        <dbReference type="SAM" id="Phobius"/>
    </source>
</evidence>
<dbReference type="CDD" id="cd06782">
    <property type="entry name" value="cpPDZ_CPP-like"/>
    <property type="match status" value="1"/>
</dbReference>
<feature type="transmembrane region" description="Helical" evidence="6">
    <location>
        <begin position="7"/>
        <end position="27"/>
    </location>
</feature>
<dbReference type="InterPro" id="IPR001478">
    <property type="entry name" value="PDZ"/>
</dbReference>
<evidence type="ECO:0000313" key="8">
    <source>
        <dbReference type="EMBL" id="MEQ4481982.1"/>
    </source>
</evidence>
<dbReference type="InterPro" id="IPR005151">
    <property type="entry name" value="Tail-specific_protease"/>
</dbReference>
<evidence type="ECO:0000256" key="2">
    <source>
        <dbReference type="ARBA" id="ARBA00022670"/>
    </source>
</evidence>
<dbReference type="Proteomes" id="UP001493487">
    <property type="component" value="Unassembled WGS sequence"/>
</dbReference>
<keyword evidence="4 5" id="KW-0720">Serine protease</keyword>
<dbReference type="PANTHER" id="PTHR32060:SF30">
    <property type="entry name" value="CARBOXY-TERMINAL PROCESSING PROTEASE CTPA"/>
    <property type="match status" value="1"/>
</dbReference>
<dbReference type="SUPFAM" id="SSF50156">
    <property type="entry name" value="PDZ domain-like"/>
    <property type="match status" value="1"/>
</dbReference>
<dbReference type="SUPFAM" id="SSF52096">
    <property type="entry name" value="ClpP/crotonase"/>
    <property type="match status" value="1"/>
</dbReference>
<dbReference type="RefSeq" id="WP_232185339.1">
    <property type="nucleotide sequence ID" value="NZ_JAIOAP010000004.1"/>
</dbReference>
<reference evidence="8 9" key="1">
    <citation type="journal article" date="2023" name="Genome Announc.">
        <title>Pan-Genome Analyses of the Genus Cohnella and Proposal of the Novel Species Cohnella silvisoli sp. nov., Isolated from Forest Soil.</title>
        <authorList>
            <person name="Wang C."/>
            <person name="Mao L."/>
            <person name="Bao G."/>
            <person name="Zhu H."/>
        </authorList>
    </citation>
    <scope>NUCLEOTIDE SEQUENCE [LARGE SCALE GENOMIC DNA]</scope>
    <source>
        <strain evidence="8 9">NL03-T5-1</strain>
    </source>
</reference>
<evidence type="ECO:0000256" key="3">
    <source>
        <dbReference type="ARBA" id="ARBA00022801"/>
    </source>
</evidence>
<dbReference type="SUPFAM" id="SSF47090">
    <property type="entry name" value="PGBD-like"/>
    <property type="match status" value="1"/>
</dbReference>